<dbReference type="OrthoDB" id="9789842at2"/>
<keyword evidence="1" id="KW-0285">Flavoprotein</keyword>
<dbReference type="PANTHER" id="PTHR42659">
    <property type="entry name" value="XANTHINE DEHYDROGENASE SUBUNIT C-RELATED"/>
    <property type="match status" value="1"/>
</dbReference>
<dbReference type="InterPro" id="IPR016167">
    <property type="entry name" value="FAD-bd_PCMH_sub1"/>
</dbReference>
<comment type="caution">
    <text evidence="5">The sequence shown here is derived from an EMBL/GenBank/DDBJ whole genome shotgun (WGS) entry which is preliminary data.</text>
</comment>
<evidence type="ECO:0000256" key="1">
    <source>
        <dbReference type="ARBA" id="ARBA00022630"/>
    </source>
</evidence>
<keyword evidence="6" id="KW-1185">Reference proteome</keyword>
<dbReference type="SMART" id="SM01092">
    <property type="entry name" value="CO_deh_flav_C"/>
    <property type="match status" value="1"/>
</dbReference>
<dbReference type="Gene3D" id="3.30.465.10">
    <property type="match status" value="1"/>
</dbReference>
<dbReference type="RefSeq" id="WP_066629627.1">
    <property type="nucleotide sequence ID" value="NZ_LWAE01000010.1"/>
</dbReference>
<dbReference type="SUPFAM" id="SSF55447">
    <property type="entry name" value="CO dehydrogenase flavoprotein C-terminal domain-like"/>
    <property type="match status" value="1"/>
</dbReference>
<evidence type="ECO:0000313" key="6">
    <source>
        <dbReference type="Proteomes" id="UP000076603"/>
    </source>
</evidence>
<dbReference type="PATRIC" id="fig|1121326.3.peg.5480"/>
<protein>
    <submittedName>
        <fullName evidence="5">Carbon monoxide dehydrogenase medium chain</fullName>
        <ecNumber evidence="5">1.2.99.2</ecNumber>
    </submittedName>
</protein>
<dbReference type="InterPro" id="IPR002346">
    <property type="entry name" value="Mopterin_DH_FAD-bd"/>
</dbReference>
<name>A0A162QZH5_9CLOT</name>
<dbReference type="EC" id="1.2.99.2" evidence="5"/>
<dbReference type="InterPro" id="IPR016166">
    <property type="entry name" value="FAD-bd_PCMH"/>
</dbReference>
<dbReference type="Pfam" id="PF03450">
    <property type="entry name" value="CO_deh_flav_C"/>
    <property type="match status" value="1"/>
</dbReference>
<dbReference type="SUPFAM" id="SSF56176">
    <property type="entry name" value="FAD-binding/transporter-associated domain-like"/>
    <property type="match status" value="1"/>
</dbReference>
<feature type="domain" description="FAD-binding PCMH-type" evidence="4">
    <location>
        <begin position="1"/>
        <end position="178"/>
    </location>
</feature>
<reference evidence="5 6" key="1">
    <citation type="submission" date="2016-04" db="EMBL/GenBank/DDBJ databases">
        <title>Genome sequence of Clostridium magnum DSM 2767.</title>
        <authorList>
            <person name="Poehlein A."/>
            <person name="Uhlig R."/>
            <person name="Fischer R."/>
            <person name="Bahl H."/>
            <person name="Daniel R."/>
        </authorList>
    </citation>
    <scope>NUCLEOTIDE SEQUENCE [LARGE SCALE GENOMIC DNA]</scope>
    <source>
        <strain evidence="5 6">DSM 2767</strain>
    </source>
</reference>
<dbReference type="Gene3D" id="3.30.390.50">
    <property type="entry name" value="CO dehydrogenase flavoprotein, C-terminal domain"/>
    <property type="match status" value="1"/>
</dbReference>
<dbReference type="InterPro" id="IPR016169">
    <property type="entry name" value="FAD-bd_PCMH_sub2"/>
</dbReference>
<evidence type="ECO:0000313" key="5">
    <source>
        <dbReference type="EMBL" id="KZL89193.1"/>
    </source>
</evidence>
<dbReference type="InterPro" id="IPR051312">
    <property type="entry name" value="Diverse_Substr_Oxidored"/>
</dbReference>
<evidence type="ECO:0000259" key="4">
    <source>
        <dbReference type="PROSITE" id="PS51387"/>
    </source>
</evidence>
<dbReference type="PROSITE" id="PS51387">
    <property type="entry name" value="FAD_PCMH"/>
    <property type="match status" value="1"/>
</dbReference>
<keyword evidence="3 5" id="KW-0560">Oxidoreductase</keyword>
<dbReference type="PANTHER" id="PTHR42659:SF2">
    <property type="entry name" value="XANTHINE DEHYDROGENASE SUBUNIT C-RELATED"/>
    <property type="match status" value="1"/>
</dbReference>
<dbReference type="Proteomes" id="UP000076603">
    <property type="component" value="Unassembled WGS sequence"/>
</dbReference>
<proteinExistence type="predicted"/>
<dbReference type="GO" id="GO:0016491">
    <property type="term" value="F:oxidoreductase activity"/>
    <property type="evidence" value="ECO:0007669"/>
    <property type="project" value="UniProtKB-KW"/>
</dbReference>
<dbReference type="GO" id="GO:0071949">
    <property type="term" value="F:FAD binding"/>
    <property type="evidence" value="ECO:0007669"/>
    <property type="project" value="InterPro"/>
</dbReference>
<accession>A0A162QZH5</accession>
<keyword evidence="2" id="KW-0274">FAD</keyword>
<organism evidence="5 6">
    <name type="scientific">Clostridium magnum DSM 2767</name>
    <dbReference type="NCBI Taxonomy" id="1121326"/>
    <lineage>
        <taxon>Bacteria</taxon>
        <taxon>Bacillati</taxon>
        <taxon>Bacillota</taxon>
        <taxon>Clostridia</taxon>
        <taxon>Eubacteriales</taxon>
        <taxon>Clostridiaceae</taxon>
        <taxon>Clostridium</taxon>
    </lineage>
</organism>
<evidence type="ECO:0000256" key="3">
    <source>
        <dbReference type="ARBA" id="ARBA00023002"/>
    </source>
</evidence>
<dbReference type="Gene3D" id="3.30.43.10">
    <property type="entry name" value="Uridine Diphospho-n-acetylenolpyruvylglucosamine Reductase, domain 2"/>
    <property type="match status" value="1"/>
</dbReference>
<dbReference type="InterPro" id="IPR036318">
    <property type="entry name" value="FAD-bd_PCMH-like_sf"/>
</dbReference>
<dbReference type="InterPro" id="IPR005107">
    <property type="entry name" value="CO_DH_flav_C"/>
</dbReference>
<dbReference type="STRING" id="1121326.CLMAG_54110"/>
<dbReference type="EMBL" id="LWAE01000010">
    <property type="protein sequence ID" value="KZL89193.1"/>
    <property type="molecule type" value="Genomic_DNA"/>
</dbReference>
<dbReference type="InterPro" id="IPR036683">
    <property type="entry name" value="CO_DH_flav_C_dom_sf"/>
</dbReference>
<sequence>MAMFRFERYYEPKSADECVEILKKYGTDARMVAGGTDLVPKLKNRVLKVKTVIGLQSVPEIKGIKKTTDGIEIGALTTLRVISKSEEVKENWLALAEAAGHVSSMQIRNMATIGGNACNASPSADAVQGLIVSDAIVNIVGENGTRTVPVIDFFTGVGKTVLKEGEFVISFTIPAPKANTGATYQKFAIRGDTDITIVGAGSSITLDADGKVEKAIVSLAAVAPTPIRVEAVEKLITGKFLTEDLIEEAGELAADSCNPITDQRATKEYRVEMVKVWTKNALREALKRAKQA</sequence>
<evidence type="ECO:0000256" key="2">
    <source>
        <dbReference type="ARBA" id="ARBA00022827"/>
    </source>
</evidence>
<gene>
    <name evidence="5" type="primary">cutM_2</name>
    <name evidence="5" type="ORF">CLMAG_54110</name>
</gene>
<dbReference type="AlphaFoldDB" id="A0A162QZH5"/>
<dbReference type="Pfam" id="PF00941">
    <property type="entry name" value="FAD_binding_5"/>
    <property type="match status" value="1"/>
</dbReference>